<evidence type="ECO:0000313" key="7">
    <source>
        <dbReference type="EMBL" id="KAE9598044.1"/>
    </source>
</evidence>
<keyword evidence="5 6" id="KW-0732">Signal</keyword>
<sequence>MMVGSRSYTLLFSLLLLVSLMGVSEGLFGIFRYRHVYIRNGLGNGTLLTYHCKSKDDDLGVRTLNYNEEFKFQFKPSFFGDTLFFCGFTWEGKLHRFTIYRYSIDNRYCYDCYWSIKRNHPCRFNSKTRNYDICTYEYH</sequence>
<name>A0A6A4PAW8_LUPAL</name>
<dbReference type="Pfam" id="PF05938">
    <property type="entry name" value="Self-incomp_S1"/>
    <property type="match status" value="1"/>
</dbReference>
<feature type="chain" id="PRO_5025715290" description="S-protein homolog" evidence="6">
    <location>
        <begin position="27"/>
        <end position="139"/>
    </location>
</feature>
<evidence type="ECO:0000256" key="4">
    <source>
        <dbReference type="ARBA" id="ARBA00022525"/>
    </source>
</evidence>
<evidence type="ECO:0000256" key="1">
    <source>
        <dbReference type="ARBA" id="ARBA00004613"/>
    </source>
</evidence>
<evidence type="ECO:0000313" key="8">
    <source>
        <dbReference type="Proteomes" id="UP000447434"/>
    </source>
</evidence>
<dbReference type="GO" id="GO:0060320">
    <property type="term" value="P:rejection of self pollen"/>
    <property type="evidence" value="ECO:0007669"/>
    <property type="project" value="UniProtKB-KW"/>
</dbReference>
<dbReference type="PANTHER" id="PTHR31232">
    <property type="match status" value="1"/>
</dbReference>
<keyword evidence="8" id="KW-1185">Reference proteome</keyword>
<evidence type="ECO:0000256" key="5">
    <source>
        <dbReference type="ARBA" id="ARBA00022729"/>
    </source>
</evidence>
<organism evidence="7 8">
    <name type="scientific">Lupinus albus</name>
    <name type="common">White lupine</name>
    <name type="synonym">Lupinus termis</name>
    <dbReference type="NCBI Taxonomy" id="3870"/>
    <lineage>
        <taxon>Eukaryota</taxon>
        <taxon>Viridiplantae</taxon>
        <taxon>Streptophyta</taxon>
        <taxon>Embryophyta</taxon>
        <taxon>Tracheophyta</taxon>
        <taxon>Spermatophyta</taxon>
        <taxon>Magnoliopsida</taxon>
        <taxon>eudicotyledons</taxon>
        <taxon>Gunneridae</taxon>
        <taxon>Pentapetalae</taxon>
        <taxon>rosids</taxon>
        <taxon>fabids</taxon>
        <taxon>Fabales</taxon>
        <taxon>Fabaceae</taxon>
        <taxon>Papilionoideae</taxon>
        <taxon>50 kb inversion clade</taxon>
        <taxon>genistoids sensu lato</taxon>
        <taxon>core genistoids</taxon>
        <taxon>Genisteae</taxon>
        <taxon>Lupinus</taxon>
    </lineage>
</organism>
<evidence type="ECO:0000256" key="6">
    <source>
        <dbReference type="RuleBase" id="RU367044"/>
    </source>
</evidence>
<feature type="signal peptide" evidence="6">
    <location>
        <begin position="1"/>
        <end position="26"/>
    </location>
</feature>
<dbReference type="EMBL" id="WOCE01000015">
    <property type="protein sequence ID" value="KAE9598044.1"/>
    <property type="molecule type" value="Genomic_DNA"/>
</dbReference>
<keyword evidence="3 6" id="KW-0713">Self-incompatibility</keyword>
<dbReference type="OrthoDB" id="1383994at2759"/>
<keyword evidence="4 6" id="KW-0964">Secreted</keyword>
<dbReference type="GO" id="GO:0005576">
    <property type="term" value="C:extracellular region"/>
    <property type="evidence" value="ECO:0007669"/>
    <property type="project" value="UniProtKB-SubCell"/>
</dbReference>
<reference evidence="8" key="1">
    <citation type="journal article" date="2020" name="Nat. Commun.">
        <title>Genome sequence of the cluster root forming white lupin.</title>
        <authorList>
            <person name="Hufnagel B."/>
            <person name="Marques A."/>
            <person name="Soriano A."/>
            <person name="Marques L."/>
            <person name="Divol F."/>
            <person name="Doumas P."/>
            <person name="Sallet E."/>
            <person name="Mancinotti D."/>
            <person name="Carrere S."/>
            <person name="Marande W."/>
            <person name="Arribat S."/>
            <person name="Keller J."/>
            <person name="Huneau C."/>
            <person name="Blein T."/>
            <person name="Aime D."/>
            <person name="Laguerre M."/>
            <person name="Taylor J."/>
            <person name="Schubert V."/>
            <person name="Nelson M."/>
            <person name="Geu-Flores F."/>
            <person name="Crespi M."/>
            <person name="Gallardo-Guerrero K."/>
            <person name="Delaux P.-M."/>
            <person name="Salse J."/>
            <person name="Berges H."/>
            <person name="Guyot R."/>
            <person name="Gouzy J."/>
            <person name="Peret B."/>
        </authorList>
    </citation>
    <scope>NUCLEOTIDE SEQUENCE [LARGE SCALE GENOMIC DNA]</scope>
    <source>
        <strain evidence="8">cv. Amiga</strain>
    </source>
</reference>
<evidence type="ECO:0000256" key="3">
    <source>
        <dbReference type="ARBA" id="ARBA00022471"/>
    </source>
</evidence>
<comment type="subcellular location">
    <subcellularLocation>
        <location evidence="1 6">Secreted</location>
    </subcellularLocation>
</comment>
<dbReference type="Proteomes" id="UP000447434">
    <property type="component" value="Chromosome 15"/>
</dbReference>
<gene>
    <name evidence="7" type="ORF">Lalb_Chr15g0076351</name>
</gene>
<accession>A0A6A4PAW8</accession>
<dbReference type="InterPro" id="IPR010264">
    <property type="entry name" value="Self-incomp_S1"/>
</dbReference>
<protein>
    <recommendedName>
        <fullName evidence="6">S-protein homolog</fullName>
    </recommendedName>
</protein>
<proteinExistence type="inferred from homology"/>
<dbReference type="AlphaFoldDB" id="A0A6A4PAW8"/>
<dbReference type="PANTHER" id="PTHR31232:SF43">
    <property type="entry name" value="S-PROTEIN HOMOLOG 29-RELATED"/>
    <property type="match status" value="1"/>
</dbReference>
<evidence type="ECO:0000256" key="2">
    <source>
        <dbReference type="ARBA" id="ARBA00005581"/>
    </source>
</evidence>
<comment type="caution">
    <text evidence="7">The sequence shown here is derived from an EMBL/GenBank/DDBJ whole genome shotgun (WGS) entry which is preliminary data.</text>
</comment>
<comment type="similarity">
    <text evidence="2 6">Belongs to the plant self-incompatibility (S1) protein family.</text>
</comment>